<dbReference type="EMBL" id="KF697252">
    <property type="protein sequence ID" value="AHC04797.1"/>
    <property type="molecule type" value="Genomic_DNA"/>
</dbReference>
<proteinExistence type="predicted"/>
<gene>
    <name evidence="1" type="primary">ORF1</name>
</gene>
<protein>
    <submittedName>
        <fullName evidence="1">Replication protein</fullName>
    </submittedName>
</protein>
<evidence type="ECO:0000313" key="1">
    <source>
        <dbReference type="EMBL" id="AHC04797.1"/>
    </source>
</evidence>
<accession>V5WBI0</accession>
<organism evidence="1">
    <name type="scientific">Exiguobacterium sp. S3-2</name>
    <dbReference type="NCBI Taxonomy" id="1389960"/>
    <lineage>
        <taxon>Bacteria</taxon>
        <taxon>Bacillati</taxon>
        <taxon>Bacillota</taxon>
        <taxon>Bacilli</taxon>
        <taxon>Bacillales</taxon>
        <taxon>Bacillales Family XII. Incertae Sedis</taxon>
        <taxon>Exiguobacterium</taxon>
    </lineage>
</organism>
<dbReference type="RefSeq" id="WP_024103972.1">
    <property type="nucleotide sequence ID" value="NC_023059.1"/>
</dbReference>
<geneLocation type="plasmid" evidence="1">
    <name>pMC5</name>
</geneLocation>
<name>V5WBI0_9BACL</name>
<dbReference type="AlphaFoldDB" id="V5WBI0"/>
<reference evidence="1" key="1">
    <citation type="journal article" date="2014" name="Appl. Environ. Microbiol.">
        <title>Characterization of a Multiresistant Mosaic Plasmid from a Fish Farm Sediment Exiguobacterium sp. Isolate Reveals Aggregation of Functional Clinic-Associated Antibiotic Resistance Genes.</title>
        <authorList>
            <person name="Yang J."/>
            <person name="Wang C."/>
            <person name="Wu J."/>
            <person name="Liu L."/>
            <person name="Zhang G."/>
            <person name="Feng J."/>
        </authorList>
    </citation>
    <scope>NUCLEOTIDE SEQUENCE</scope>
    <source>
        <strain evidence="1">S3-2</strain>
        <plasmid evidence="1">pMC5</plasmid>
    </source>
</reference>
<keyword evidence="1" id="KW-0614">Plasmid</keyword>
<sequence>MKEGNDGGLVRHSVDKLSFVADPKDSGAIDQLEKYLQEKIMATRQLTKSHDPYRYMYILPMKLGTVSIADKNAKLGKRLRLEFNPNRATSDDVRQMYINIIATMKYPQLTRVDLAFDYAENLSDIRWVDKKGRPSSLYRNGKYVLETYYAGGSRSKMRLVMYDKKAERASKQGIDPEELGEKDWWRIELRFKENEIDRLFSEEGYNPFDELTPYIPTALGLKSMKWKDRCVVMALMNEEGESIFGEMDAKSRAKYKKMLLEYTMPTPVDVREDFEQQKNDLLAQVVSWFKYAGVGVFQG</sequence>